<dbReference type="CDD" id="cd10154">
    <property type="entry name" value="NreA-like_DUF156"/>
    <property type="match status" value="1"/>
</dbReference>
<comment type="caution">
    <text evidence="2">The sequence shown here is derived from an EMBL/GenBank/DDBJ whole genome shotgun (WGS) entry which is preliminary data.</text>
</comment>
<name>A0A0J7XMK4_9SPHN</name>
<gene>
    <name evidence="2" type="ORF">V473_21050</name>
</gene>
<evidence type="ECO:0000313" key="3">
    <source>
        <dbReference type="Proteomes" id="UP000052232"/>
    </source>
</evidence>
<dbReference type="EMBL" id="JACT01000006">
    <property type="protein sequence ID" value="KMS52343.1"/>
    <property type="molecule type" value="Genomic_DNA"/>
</dbReference>
<dbReference type="PANTHER" id="PTHR33677:SF3">
    <property type="entry name" value="COPPER-SENSING TRANSCRIPTIONAL REPRESSOR RICR"/>
    <property type="match status" value="1"/>
</dbReference>
<accession>A0A0J7XMK4</accession>
<evidence type="ECO:0000256" key="1">
    <source>
        <dbReference type="ARBA" id="ARBA00005260"/>
    </source>
</evidence>
<keyword evidence="3" id="KW-1185">Reference proteome</keyword>
<dbReference type="InterPro" id="IPR003735">
    <property type="entry name" value="Metal_Tscrpt_repr"/>
</dbReference>
<dbReference type="GO" id="GO:0003677">
    <property type="term" value="F:DNA binding"/>
    <property type="evidence" value="ECO:0007669"/>
    <property type="project" value="InterPro"/>
</dbReference>
<protein>
    <submittedName>
        <fullName evidence="2">Nickel-resistant pritein NirB</fullName>
    </submittedName>
</protein>
<dbReference type="Pfam" id="PF02583">
    <property type="entry name" value="Trns_repr_metal"/>
    <property type="match status" value="1"/>
</dbReference>
<reference evidence="2 3" key="1">
    <citation type="journal article" date="2015" name="G3 (Bethesda)">
        <title>Insights into Ongoing Evolution of the Hexachlorocyclohexane Catabolic Pathway from Comparative Genomics of Ten Sphingomonadaceae Strains.</title>
        <authorList>
            <person name="Pearce S.L."/>
            <person name="Oakeshott J.G."/>
            <person name="Pandey G."/>
        </authorList>
    </citation>
    <scope>NUCLEOTIDE SEQUENCE [LARGE SCALE GENOMIC DNA]</scope>
    <source>
        <strain evidence="2 3">LL01</strain>
    </source>
</reference>
<dbReference type="Proteomes" id="UP000052232">
    <property type="component" value="Unassembled WGS sequence"/>
</dbReference>
<comment type="similarity">
    <text evidence="1">Belongs to the FrmR/RcnR family.</text>
</comment>
<dbReference type="GO" id="GO:0045892">
    <property type="term" value="P:negative regulation of DNA-templated transcription"/>
    <property type="evidence" value="ECO:0007669"/>
    <property type="project" value="UniProtKB-ARBA"/>
</dbReference>
<proteinExistence type="inferred from homology"/>
<dbReference type="STRING" id="1420583.V473_21050"/>
<evidence type="ECO:0000313" key="2">
    <source>
        <dbReference type="EMBL" id="KMS52343.1"/>
    </source>
</evidence>
<organism evidence="2 3">
    <name type="scientific">Sphingobium cupriresistens LL01</name>
    <dbReference type="NCBI Taxonomy" id="1420583"/>
    <lineage>
        <taxon>Bacteria</taxon>
        <taxon>Pseudomonadati</taxon>
        <taxon>Pseudomonadota</taxon>
        <taxon>Alphaproteobacteria</taxon>
        <taxon>Sphingomonadales</taxon>
        <taxon>Sphingomonadaceae</taxon>
        <taxon>Sphingobium</taxon>
    </lineage>
</organism>
<dbReference type="AlphaFoldDB" id="A0A0J7XMK4"/>
<sequence>MQEVLRMTEHRHESHPAIVKRLNRAGGHLRSTVDMIVAGRPCVEIVQQLHAVEKAVASAKRALINDHIDHCLVHADGTEAVGSAVEEFRIISKYL</sequence>
<dbReference type="PANTHER" id="PTHR33677">
    <property type="entry name" value="TRANSCRIPTIONAL REPRESSOR FRMR-RELATED"/>
    <property type="match status" value="1"/>
</dbReference>
<dbReference type="Gene3D" id="1.20.58.1000">
    <property type="entry name" value="Metal-sensitive repressor, helix protomer"/>
    <property type="match status" value="1"/>
</dbReference>
<dbReference type="PATRIC" id="fig|1420583.3.peg.4022"/>
<dbReference type="GO" id="GO:0046872">
    <property type="term" value="F:metal ion binding"/>
    <property type="evidence" value="ECO:0007669"/>
    <property type="project" value="InterPro"/>
</dbReference>
<dbReference type="InterPro" id="IPR038390">
    <property type="entry name" value="Metal_Tscrpt_repr_sf"/>
</dbReference>